<gene>
    <name evidence="1" type="ORF">EAI_10492</name>
</gene>
<dbReference type="Proteomes" id="UP000008237">
    <property type="component" value="Unassembled WGS sequence"/>
</dbReference>
<evidence type="ECO:0000313" key="2">
    <source>
        <dbReference type="Proteomes" id="UP000008237"/>
    </source>
</evidence>
<dbReference type="EMBL" id="GL451363">
    <property type="protein sequence ID" value="EFN79438.1"/>
    <property type="molecule type" value="Genomic_DNA"/>
</dbReference>
<keyword evidence="2" id="KW-1185">Reference proteome</keyword>
<name>E2BY04_HARSA</name>
<reference evidence="1 2" key="1">
    <citation type="journal article" date="2010" name="Science">
        <title>Genomic comparison of the ants Camponotus floridanus and Harpegnathos saltator.</title>
        <authorList>
            <person name="Bonasio R."/>
            <person name="Zhang G."/>
            <person name="Ye C."/>
            <person name="Mutti N.S."/>
            <person name="Fang X."/>
            <person name="Qin N."/>
            <person name="Donahue G."/>
            <person name="Yang P."/>
            <person name="Li Q."/>
            <person name="Li C."/>
            <person name="Zhang P."/>
            <person name="Huang Z."/>
            <person name="Berger S.L."/>
            <person name="Reinberg D."/>
            <person name="Wang J."/>
            <person name="Liebig J."/>
        </authorList>
    </citation>
    <scope>NUCLEOTIDE SEQUENCE [LARGE SCALE GENOMIC DNA]</scope>
    <source>
        <strain evidence="1 2">R22 G/1</strain>
    </source>
</reference>
<organism evidence="2">
    <name type="scientific">Harpegnathos saltator</name>
    <name type="common">Jerdon's jumping ant</name>
    <dbReference type="NCBI Taxonomy" id="610380"/>
    <lineage>
        <taxon>Eukaryota</taxon>
        <taxon>Metazoa</taxon>
        <taxon>Ecdysozoa</taxon>
        <taxon>Arthropoda</taxon>
        <taxon>Hexapoda</taxon>
        <taxon>Insecta</taxon>
        <taxon>Pterygota</taxon>
        <taxon>Neoptera</taxon>
        <taxon>Endopterygota</taxon>
        <taxon>Hymenoptera</taxon>
        <taxon>Apocrita</taxon>
        <taxon>Aculeata</taxon>
        <taxon>Formicoidea</taxon>
        <taxon>Formicidae</taxon>
        <taxon>Ponerinae</taxon>
        <taxon>Ponerini</taxon>
        <taxon>Harpegnathos</taxon>
    </lineage>
</organism>
<dbReference type="AlphaFoldDB" id="E2BY04"/>
<proteinExistence type="predicted"/>
<protein>
    <submittedName>
        <fullName evidence="1">Uncharacterized protein</fullName>
    </submittedName>
</protein>
<evidence type="ECO:0000313" key="1">
    <source>
        <dbReference type="EMBL" id="EFN79438.1"/>
    </source>
</evidence>
<accession>E2BY04</accession>
<dbReference type="InParanoid" id="E2BY04"/>
<sequence>MGRGRVFNAARVQQWAASISGFESSTMPSADVTSYCNFGDFEMRAWLERSTAQNKRVSRIFWKKKIVKIDQIKLRRKVLCKNRNSYSVHKFSNYQLKEPLDMVMFNH</sequence>